<feature type="compositionally biased region" description="Pro residues" evidence="3">
    <location>
        <begin position="278"/>
        <end position="287"/>
    </location>
</feature>
<evidence type="ECO:0000313" key="6">
    <source>
        <dbReference type="Proteomes" id="UP001211907"/>
    </source>
</evidence>
<feature type="region of interest" description="Disordered" evidence="3">
    <location>
        <begin position="274"/>
        <end position="309"/>
    </location>
</feature>
<evidence type="ECO:0000313" key="5">
    <source>
        <dbReference type="EMBL" id="KAJ3085924.1"/>
    </source>
</evidence>
<dbReference type="InterPro" id="IPR000184">
    <property type="entry name" value="Bac_surfAg_D15"/>
</dbReference>
<dbReference type="Pfam" id="PF01103">
    <property type="entry name" value="Omp85"/>
    <property type="match status" value="1"/>
</dbReference>
<dbReference type="Gene3D" id="2.40.160.50">
    <property type="entry name" value="membrane protein fhac: a member of the omp85/tpsb transporter family"/>
    <property type="match status" value="1"/>
</dbReference>
<protein>
    <recommendedName>
        <fullName evidence="4">Bacterial surface antigen (D15) domain-containing protein</fullName>
    </recommendedName>
</protein>
<name>A0AAD5SNT2_9FUNG</name>
<sequence>MPIKGHFFANAGNMIKFDDERNIIGSTRKLFDSFSTAVGLGLAVRFSILRLEINYCFPISVTRTDGVKSGLQFGVGLHFTMAAVTRTPMMTAVPMMAINLPILARCRAAVGIHTFAAFTIRTTGVKTSYMRLQAIVRYASSNNNNNENNGNDNNNTGFPPGMNAAAMAAAQKIMTAIRTDAQLTDMCTQLSLKLSAKGVIDLRNPSKQPGMGDLMKIMMDKELTSLIKDVVGRLKMLGALDDAMLRNSGVGGAGLSAAGGGGIGGIMGALLGGGSGLAPPPPPPPVPVEIVDGKEKDKNANADIDKETGKEGKATLLGKLLSQKAIK</sequence>
<evidence type="ECO:0000256" key="1">
    <source>
        <dbReference type="ARBA" id="ARBA00004370"/>
    </source>
</evidence>
<evidence type="ECO:0000256" key="3">
    <source>
        <dbReference type="SAM" id="MobiDB-lite"/>
    </source>
</evidence>
<evidence type="ECO:0000256" key="2">
    <source>
        <dbReference type="ARBA" id="ARBA00023136"/>
    </source>
</evidence>
<dbReference type="EMBL" id="JADGJH010004412">
    <property type="protein sequence ID" value="KAJ3085924.1"/>
    <property type="molecule type" value="Genomic_DNA"/>
</dbReference>
<proteinExistence type="predicted"/>
<accession>A0AAD5SNT2</accession>
<evidence type="ECO:0000259" key="4">
    <source>
        <dbReference type="Pfam" id="PF01103"/>
    </source>
</evidence>
<organism evidence="5 6">
    <name type="scientific">Physocladia obscura</name>
    <dbReference type="NCBI Taxonomy" id="109957"/>
    <lineage>
        <taxon>Eukaryota</taxon>
        <taxon>Fungi</taxon>
        <taxon>Fungi incertae sedis</taxon>
        <taxon>Chytridiomycota</taxon>
        <taxon>Chytridiomycota incertae sedis</taxon>
        <taxon>Chytridiomycetes</taxon>
        <taxon>Chytridiales</taxon>
        <taxon>Chytriomycetaceae</taxon>
        <taxon>Physocladia</taxon>
    </lineage>
</organism>
<feature type="domain" description="Bacterial surface antigen (D15)" evidence="4">
    <location>
        <begin position="3"/>
        <end position="79"/>
    </location>
</feature>
<dbReference type="Proteomes" id="UP001211907">
    <property type="component" value="Unassembled WGS sequence"/>
</dbReference>
<comment type="caution">
    <text evidence="5">The sequence shown here is derived from an EMBL/GenBank/DDBJ whole genome shotgun (WGS) entry which is preliminary data.</text>
</comment>
<comment type="subcellular location">
    <subcellularLocation>
        <location evidence="1">Membrane</location>
    </subcellularLocation>
</comment>
<keyword evidence="6" id="KW-1185">Reference proteome</keyword>
<keyword evidence="2" id="KW-0472">Membrane</keyword>
<dbReference type="AlphaFoldDB" id="A0AAD5SNT2"/>
<feature type="compositionally biased region" description="Basic and acidic residues" evidence="3">
    <location>
        <begin position="291"/>
        <end position="309"/>
    </location>
</feature>
<dbReference type="GO" id="GO:0019867">
    <property type="term" value="C:outer membrane"/>
    <property type="evidence" value="ECO:0007669"/>
    <property type="project" value="InterPro"/>
</dbReference>
<reference evidence="5" key="1">
    <citation type="submission" date="2020-05" db="EMBL/GenBank/DDBJ databases">
        <title>Phylogenomic resolution of chytrid fungi.</title>
        <authorList>
            <person name="Stajich J.E."/>
            <person name="Amses K."/>
            <person name="Simmons R."/>
            <person name="Seto K."/>
            <person name="Myers J."/>
            <person name="Bonds A."/>
            <person name="Quandt C.A."/>
            <person name="Barry K."/>
            <person name="Liu P."/>
            <person name="Grigoriev I."/>
            <person name="Longcore J.E."/>
            <person name="James T.Y."/>
        </authorList>
    </citation>
    <scope>NUCLEOTIDE SEQUENCE</scope>
    <source>
        <strain evidence="5">JEL0513</strain>
    </source>
</reference>
<gene>
    <name evidence="5" type="ORF">HK100_008885</name>
</gene>